<keyword evidence="7" id="KW-0175">Coiled coil</keyword>
<dbReference type="CDD" id="cd06185">
    <property type="entry name" value="PDR_like"/>
    <property type="match status" value="1"/>
</dbReference>
<dbReference type="Proteomes" id="UP001139559">
    <property type="component" value="Unassembled WGS sequence"/>
</dbReference>
<dbReference type="EMBL" id="JAJHVV010000007">
    <property type="protein sequence ID" value="MCK6264073.1"/>
    <property type="molecule type" value="Genomic_DNA"/>
</dbReference>
<keyword evidence="4" id="KW-0560">Oxidoreductase</keyword>
<evidence type="ECO:0000313" key="9">
    <source>
        <dbReference type="EMBL" id="MCK6264073.1"/>
    </source>
</evidence>
<dbReference type="InterPro" id="IPR008333">
    <property type="entry name" value="Cbr1-like_FAD-bd_dom"/>
</dbReference>
<dbReference type="PANTHER" id="PTHR47354">
    <property type="entry name" value="NADH OXIDOREDUCTASE HCR"/>
    <property type="match status" value="1"/>
</dbReference>
<keyword evidence="3" id="KW-0479">Metal-binding</keyword>
<keyword evidence="2" id="KW-0001">2Fe-2S</keyword>
<sequence>MTQRNTSLDLTQQNMERILAENEELKAKIIELQVKLTASEQQLDGVRLSSQYFDEQKLRFEITSIRQLTPRIRAYELRHPERLDLPKVSAGSHLFVPVKLDSGESIERCYSICSNPARRDVYEIAILREEEGKGGSKAIHETFKIGQLIYCSRPRNLFEVHGDDRPTILIAAGIGITPIKAMAQQLSRQKKPFEMHYAGRSLEEMAFQERLKREFGDTLTLYSAEDSQRLNCAEILRNADVNSMIYVCGPMRLINELVETAKAQGIDPSRIRSEAFSAQLVESEH</sequence>
<evidence type="ECO:0000256" key="3">
    <source>
        <dbReference type="ARBA" id="ARBA00022723"/>
    </source>
</evidence>
<evidence type="ECO:0000256" key="6">
    <source>
        <dbReference type="ARBA" id="ARBA00023014"/>
    </source>
</evidence>
<evidence type="ECO:0000256" key="1">
    <source>
        <dbReference type="ARBA" id="ARBA00022630"/>
    </source>
</evidence>
<dbReference type="Pfam" id="PF00970">
    <property type="entry name" value="FAD_binding_6"/>
    <property type="match status" value="1"/>
</dbReference>
<dbReference type="PROSITE" id="PS51384">
    <property type="entry name" value="FAD_FR"/>
    <property type="match status" value="1"/>
</dbReference>
<dbReference type="Pfam" id="PF22290">
    <property type="entry name" value="DmmA-like_N"/>
    <property type="match status" value="1"/>
</dbReference>
<evidence type="ECO:0000256" key="7">
    <source>
        <dbReference type="SAM" id="Coils"/>
    </source>
</evidence>
<organism evidence="9 10">
    <name type="scientific">Vibrio amylolyticus</name>
    <dbReference type="NCBI Taxonomy" id="2847292"/>
    <lineage>
        <taxon>Bacteria</taxon>
        <taxon>Pseudomonadati</taxon>
        <taxon>Pseudomonadota</taxon>
        <taxon>Gammaproteobacteria</taxon>
        <taxon>Vibrionales</taxon>
        <taxon>Vibrionaceae</taxon>
        <taxon>Vibrio</taxon>
    </lineage>
</organism>
<dbReference type="InterPro" id="IPR017938">
    <property type="entry name" value="Riboflavin_synthase-like_b-brl"/>
</dbReference>
<protein>
    <submittedName>
        <fullName evidence="9">Ferredoxin reductase</fullName>
    </submittedName>
</protein>
<dbReference type="PRINTS" id="PR00409">
    <property type="entry name" value="PHDIOXRDTASE"/>
</dbReference>
<keyword evidence="6" id="KW-0411">Iron-sulfur</keyword>
<dbReference type="Gene3D" id="2.40.30.10">
    <property type="entry name" value="Translation factors"/>
    <property type="match status" value="1"/>
</dbReference>
<dbReference type="SUPFAM" id="SSF63380">
    <property type="entry name" value="Riboflavin synthase domain-like"/>
    <property type="match status" value="1"/>
</dbReference>
<feature type="domain" description="FAD-binding FR-type" evidence="8">
    <location>
        <begin position="55"/>
        <end position="161"/>
    </location>
</feature>
<dbReference type="GO" id="GO:0016491">
    <property type="term" value="F:oxidoreductase activity"/>
    <property type="evidence" value="ECO:0007669"/>
    <property type="project" value="UniProtKB-KW"/>
</dbReference>
<feature type="coiled-coil region" evidence="7">
    <location>
        <begin position="8"/>
        <end position="42"/>
    </location>
</feature>
<dbReference type="InterPro" id="IPR039261">
    <property type="entry name" value="FNR_nucleotide-bd"/>
</dbReference>
<name>A0A9X1XLS8_9VIBR</name>
<keyword evidence="5" id="KW-0408">Iron</keyword>
<keyword evidence="10" id="KW-1185">Reference proteome</keyword>
<dbReference type="GO" id="GO:0046872">
    <property type="term" value="F:metal ion binding"/>
    <property type="evidence" value="ECO:0007669"/>
    <property type="project" value="UniProtKB-KW"/>
</dbReference>
<dbReference type="Gene3D" id="3.40.50.80">
    <property type="entry name" value="Nucleotide-binding domain of ferredoxin-NADP reductase (FNR) module"/>
    <property type="match status" value="1"/>
</dbReference>
<comment type="caution">
    <text evidence="9">The sequence shown here is derived from an EMBL/GenBank/DDBJ whole genome shotgun (WGS) entry which is preliminary data.</text>
</comment>
<dbReference type="InterPro" id="IPR050415">
    <property type="entry name" value="MRET"/>
</dbReference>
<dbReference type="AlphaFoldDB" id="A0A9X1XLS8"/>
<dbReference type="RefSeq" id="WP_248009151.1">
    <property type="nucleotide sequence ID" value="NZ_JAJHVV010000007.1"/>
</dbReference>
<evidence type="ECO:0000313" key="10">
    <source>
        <dbReference type="Proteomes" id="UP001139559"/>
    </source>
</evidence>
<evidence type="ECO:0000256" key="4">
    <source>
        <dbReference type="ARBA" id="ARBA00023002"/>
    </source>
</evidence>
<reference evidence="9" key="1">
    <citation type="submission" date="2021-11" db="EMBL/GenBank/DDBJ databases">
        <title>Vibrio ZSDE26 sp. nov. and Vibrio ZSDZ34 sp. nov., isolated from coastal seawater in Qingdao.</title>
        <authorList>
            <person name="Zhang P."/>
        </authorList>
    </citation>
    <scope>NUCLEOTIDE SEQUENCE</scope>
    <source>
        <strain evidence="9">ZSDE26</strain>
    </source>
</reference>
<dbReference type="SUPFAM" id="SSF52343">
    <property type="entry name" value="Ferredoxin reductase-like, C-terminal NADP-linked domain"/>
    <property type="match status" value="1"/>
</dbReference>
<dbReference type="GO" id="GO:0051537">
    <property type="term" value="F:2 iron, 2 sulfur cluster binding"/>
    <property type="evidence" value="ECO:0007669"/>
    <property type="project" value="UniProtKB-KW"/>
</dbReference>
<gene>
    <name evidence="9" type="ORF">KP803_12405</name>
</gene>
<dbReference type="InterPro" id="IPR054582">
    <property type="entry name" value="DmmA-like_N"/>
</dbReference>
<proteinExistence type="predicted"/>
<dbReference type="InterPro" id="IPR017927">
    <property type="entry name" value="FAD-bd_FR_type"/>
</dbReference>
<evidence type="ECO:0000256" key="5">
    <source>
        <dbReference type="ARBA" id="ARBA00023004"/>
    </source>
</evidence>
<keyword evidence="1" id="KW-0285">Flavoprotein</keyword>
<dbReference type="PANTHER" id="PTHR47354:SF1">
    <property type="entry name" value="CARNITINE MONOOXYGENASE REDUCTASE SUBUNIT"/>
    <property type="match status" value="1"/>
</dbReference>
<evidence type="ECO:0000256" key="2">
    <source>
        <dbReference type="ARBA" id="ARBA00022714"/>
    </source>
</evidence>
<accession>A0A9X1XLS8</accession>
<evidence type="ECO:0000259" key="8">
    <source>
        <dbReference type="PROSITE" id="PS51384"/>
    </source>
</evidence>